<proteinExistence type="predicted"/>
<feature type="region of interest" description="Disordered" evidence="1">
    <location>
        <begin position="136"/>
        <end position="219"/>
    </location>
</feature>
<evidence type="ECO:0000313" key="3">
    <source>
        <dbReference type="Proteomes" id="UP000019478"/>
    </source>
</evidence>
<feature type="compositionally biased region" description="Basic and acidic residues" evidence="1">
    <location>
        <begin position="179"/>
        <end position="197"/>
    </location>
</feature>
<evidence type="ECO:0000256" key="1">
    <source>
        <dbReference type="SAM" id="MobiDB-lite"/>
    </source>
</evidence>
<sequence length="264" mass="29216">MATGNRVSSSVRDLAVDAMIRAALGAPDITVAYRAGVESLLRRAEEANVLGDIRSLEFEAEVRRRVTVAMTHVEAGVRSGLTQFQLDTLRLLVGAVETRRDSVRQIFDQVWVDEARCRAIDLYQYGEGFFVRVGPSGPMADHGNDHGLEDEDEDEEMEDMEEVEVVVVEDEEEGASRPMADHESDRGQEETDGKTDTEESEEESGSEDSSSEDGDDAAGAGVVVDSLRPWVCRRCPNHRGVMHLSSLVRHMAMVHNVVGFRPRQ</sequence>
<accession>W9YRQ0</accession>
<protein>
    <submittedName>
        <fullName evidence="2">Uncharacterized protein</fullName>
    </submittedName>
</protein>
<comment type="caution">
    <text evidence="2">The sequence shown here is derived from an EMBL/GenBank/DDBJ whole genome shotgun (WGS) entry which is preliminary data.</text>
</comment>
<evidence type="ECO:0000313" key="2">
    <source>
        <dbReference type="EMBL" id="EXJ84949.1"/>
    </source>
</evidence>
<dbReference type="AlphaFoldDB" id="W9YRQ0"/>
<dbReference type="HOGENOM" id="CLU_1073759_0_0_1"/>
<reference evidence="2 3" key="1">
    <citation type="submission" date="2013-03" db="EMBL/GenBank/DDBJ databases">
        <title>The Genome Sequence of Capronia epimyces CBS 606.96.</title>
        <authorList>
            <consortium name="The Broad Institute Genomics Platform"/>
            <person name="Cuomo C."/>
            <person name="de Hoog S."/>
            <person name="Gorbushina A."/>
            <person name="Walker B."/>
            <person name="Young S.K."/>
            <person name="Zeng Q."/>
            <person name="Gargeya S."/>
            <person name="Fitzgerald M."/>
            <person name="Haas B."/>
            <person name="Abouelleil A."/>
            <person name="Allen A.W."/>
            <person name="Alvarado L."/>
            <person name="Arachchi H.M."/>
            <person name="Berlin A.M."/>
            <person name="Chapman S.B."/>
            <person name="Gainer-Dewar J."/>
            <person name="Goldberg J."/>
            <person name="Griggs A."/>
            <person name="Gujja S."/>
            <person name="Hansen M."/>
            <person name="Howarth C."/>
            <person name="Imamovic A."/>
            <person name="Ireland A."/>
            <person name="Larimer J."/>
            <person name="McCowan C."/>
            <person name="Murphy C."/>
            <person name="Pearson M."/>
            <person name="Poon T.W."/>
            <person name="Priest M."/>
            <person name="Roberts A."/>
            <person name="Saif S."/>
            <person name="Shea T."/>
            <person name="Sisk P."/>
            <person name="Sykes S."/>
            <person name="Wortman J."/>
            <person name="Nusbaum C."/>
            <person name="Birren B."/>
        </authorList>
    </citation>
    <scope>NUCLEOTIDE SEQUENCE [LARGE SCALE GENOMIC DNA]</scope>
    <source>
        <strain evidence="2 3">CBS 606.96</strain>
    </source>
</reference>
<dbReference type="OrthoDB" id="10538456at2759"/>
<dbReference type="EMBL" id="AMGY01000004">
    <property type="protein sequence ID" value="EXJ84949.1"/>
    <property type="molecule type" value="Genomic_DNA"/>
</dbReference>
<keyword evidence="3" id="KW-1185">Reference proteome</keyword>
<dbReference type="RefSeq" id="XP_007733934.1">
    <property type="nucleotide sequence ID" value="XM_007735744.1"/>
</dbReference>
<name>W9YRQ0_9EURO</name>
<dbReference type="GeneID" id="19169734"/>
<organism evidence="2 3">
    <name type="scientific">Capronia epimyces CBS 606.96</name>
    <dbReference type="NCBI Taxonomy" id="1182542"/>
    <lineage>
        <taxon>Eukaryota</taxon>
        <taxon>Fungi</taxon>
        <taxon>Dikarya</taxon>
        <taxon>Ascomycota</taxon>
        <taxon>Pezizomycotina</taxon>
        <taxon>Eurotiomycetes</taxon>
        <taxon>Chaetothyriomycetidae</taxon>
        <taxon>Chaetothyriales</taxon>
        <taxon>Herpotrichiellaceae</taxon>
        <taxon>Capronia</taxon>
    </lineage>
</organism>
<dbReference type="Proteomes" id="UP000019478">
    <property type="component" value="Unassembled WGS sequence"/>
</dbReference>
<gene>
    <name evidence="2" type="ORF">A1O3_05624</name>
</gene>
<feature type="compositionally biased region" description="Acidic residues" evidence="1">
    <location>
        <begin position="198"/>
        <end position="216"/>
    </location>
</feature>
<feature type="compositionally biased region" description="Acidic residues" evidence="1">
    <location>
        <begin position="148"/>
        <end position="173"/>
    </location>
</feature>